<reference evidence="1 2" key="1">
    <citation type="submission" date="2017-07" db="EMBL/GenBank/DDBJ databases">
        <title>Phylogenetic study on the rhizospheric bacterium Ochrobactrum sp. A44.</title>
        <authorList>
            <person name="Krzyzanowska D.M."/>
            <person name="Ossowicki A."/>
            <person name="Rajewska M."/>
            <person name="Maciag T."/>
            <person name="Kaczynski Z."/>
            <person name="Czerwicka M."/>
            <person name="Jafra S."/>
        </authorList>
    </citation>
    <scope>NUCLEOTIDE SEQUENCE [LARGE SCALE GENOMIC DNA]</scope>
    <source>
        <strain evidence="1 2">CCUG 30717</strain>
    </source>
</reference>
<organism evidence="1 2">
    <name type="scientific">Brucella pseudogrignonensis</name>
    <dbReference type="NCBI Taxonomy" id="419475"/>
    <lineage>
        <taxon>Bacteria</taxon>
        <taxon>Pseudomonadati</taxon>
        <taxon>Pseudomonadota</taxon>
        <taxon>Alphaproteobacteria</taxon>
        <taxon>Hyphomicrobiales</taxon>
        <taxon>Brucellaceae</taxon>
        <taxon>Brucella/Ochrobactrum group</taxon>
        <taxon>Brucella</taxon>
    </lineage>
</organism>
<protein>
    <submittedName>
        <fullName evidence="1">Uncharacterized protein</fullName>
    </submittedName>
</protein>
<proteinExistence type="predicted"/>
<evidence type="ECO:0000313" key="2">
    <source>
        <dbReference type="Proteomes" id="UP000216188"/>
    </source>
</evidence>
<keyword evidence="2" id="KW-1185">Reference proteome</keyword>
<dbReference type="AlphaFoldDB" id="A0A256G8P6"/>
<accession>A0A256G8P6</accession>
<sequence length="41" mass="4701">MADAEHGIVKLFDEGFERAALFPPRETFKQFWTKADGPTMD</sequence>
<dbReference type="Proteomes" id="UP000216188">
    <property type="component" value="Unassembled WGS sequence"/>
</dbReference>
<name>A0A256G8P6_9HYPH</name>
<evidence type="ECO:0000313" key="1">
    <source>
        <dbReference type="EMBL" id="OYR23428.1"/>
    </source>
</evidence>
<dbReference type="EMBL" id="NNRM01000039">
    <property type="protein sequence ID" value="OYR23428.1"/>
    <property type="molecule type" value="Genomic_DNA"/>
</dbReference>
<gene>
    <name evidence="1" type="ORF">CEV34_3432</name>
</gene>
<comment type="caution">
    <text evidence="1">The sequence shown here is derived from an EMBL/GenBank/DDBJ whole genome shotgun (WGS) entry which is preliminary data.</text>
</comment>